<dbReference type="AlphaFoldDB" id="A0A497JH72"/>
<accession>A0A497JH72</accession>
<evidence type="ECO:0000313" key="1">
    <source>
        <dbReference type="EMBL" id="RLG69959.1"/>
    </source>
</evidence>
<dbReference type="EMBL" id="QMWP01000094">
    <property type="protein sequence ID" value="RLG69959.1"/>
    <property type="molecule type" value="Genomic_DNA"/>
</dbReference>
<sequence length="72" mass="8889">MVNKEECKRIYRELKEDIADLESDNFRKLWFERLDILKNAGCWWHYAVLKRKAREYMRGKGEYHHILNFKGV</sequence>
<gene>
    <name evidence="1" type="ORF">DRO04_02580</name>
</gene>
<comment type="caution">
    <text evidence="1">The sequence shown here is derived from an EMBL/GenBank/DDBJ whole genome shotgun (WGS) entry which is preliminary data.</text>
</comment>
<name>A0A497JH72_9ARCH</name>
<dbReference type="Proteomes" id="UP000278031">
    <property type="component" value="Unassembled WGS sequence"/>
</dbReference>
<proteinExistence type="predicted"/>
<protein>
    <submittedName>
        <fullName evidence="1">Uncharacterized protein</fullName>
    </submittedName>
</protein>
<reference evidence="1 2" key="1">
    <citation type="submission" date="2018-06" db="EMBL/GenBank/DDBJ databases">
        <title>Extensive metabolic versatility and redundancy in microbially diverse, dynamic hydrothermal sediments.</title>
        <authorList>
            <person name="Dombrowski N."/>
            <person name="Teske A."/>
            <person name="Baker B.J."/>
        </authorList>
    </citation>
    <scope>NUCLEOTIDE SEQUENCE [LARGE SCALE GENOMIC DNA]</scope>
    <source>
        <strain evidence="1">B51_G17</strain>
    </source>
</reference>
<evidence type="ECO:0000313" key="2">
    <source>
        <dbReference type="Proteomes" id="UP000278031"/>
    </source>
</evidence>
<organism evidence="1 2">
    <name type="scientific">Candidatus Iainarchaeum sp</name>
    <dbReference type="NCBI Taxonomy" id="3101447"/>
    <lineage>
        <taxon>Archaea</taxon>
        <taxon>Candidatus Iainarchaeota</taxon>
        <taxon>Candidatus Iainarchaeia</taxon>
        <taxon>Candidatus Iainarchaeales</taxon>
        <taxon>Candidatus Iainarchaeaceae</taxon>
        <taxon>Candidatus Iainarchaeum</taxon>
    </lineage>
</organism>